<protein>
    <submittedName>
        <fullName evidence="1">Uncharacterized protein</fullName>
    </submittedName>
</protein>
<gene>
    <name evidence="1" type="ORF">PVL29_000759</name>
</gene>
<reference evidence="1 2" key="1">
    <citation type="journal article" date="2023" name="BMC Biotechnol.">
        <title>Vitis rotundifolia cv Carlos genome sequencing.</title>
        <authorList>
            <person name="Huff M."/>
            <person name="Hulse-Kemp A."/>
            <person name="Scheffler B."/>
            <person name="Youngblood R."/>
            <person name="Simpson S."/>
            <person name="Babiker E."/>
            <person name="Staton M."/>
        </authorList>
    </citation>
    <scope>NUCLEOTIDE SEQUENCE [LARGE SCALE GENOMIC DNA]</scope>
    <source>
        <tissue evidence="1">Leaf</tissue>
    </source>
</reference>
<comment type="caution">
    <text evidence="1">The sequence shown here is derived from an EMBL/GenBank/DDBJ whole genome shotgun (WGS) entry which is preliminary data.</text>
</comment>
<evidence type="ECO:0000313" key="1">
    <source>
        <dbReference type="EMBL" id="KAJ9708923.1"/>
    </source>
</evidence>
<sequence length="119" mass="12870">MKKLLRILHHHHAAVDYVGLFSALISPFSNGLCPLCLGPPLPAGLPVDIPLSKPNSMSGSLGRKAGFCIGFGCWWRRRLQSLPRTQAIADTTTITPRTIKTVPNDPLEWEGGCLVTVLG</sequence>
<name>A0AA39E568_VITRO</name>
<dbReference type="EMBL" id="JARBHA010000001">
    <property type="protein sequence ID" value="KAJ9708923.1"/>
    <property type="molecule type" value="Genomic_DNA"/>
</dbReference>
<dbReference type="AlphaFoldDB" id="A0AA39E568"/>
<dbReference type="Proteomes" id="UP001168098">
    <property type="component" value="Unassembled WGS sequence"/>
</dbReference>
<evidence type="ECO:0000313" key="2">
    <source>
        <dbReference type="Proteomes" id="UP001168098"/>
    </source>
</evidence>
<keyword evidence="2" id="KW-1185">Reference proteome</keyword>
<organism evidence="1 2">
    <name type="scientific">Vitis rotundifolia</name>
    <name type="common">Muscadine grape</name>
    <dbReference type="NCBI Taxonomy" id="103349"/>
    <lineage>
        <taxon>Eukaryota</taxon>
        <taxon>Viridiplantae</taxon>
        <taxon>Streptophyta</taxon>
        <taxon>Embryophyta</taxon>
        <taxon>Tracheophyta</taxon>
        <taxon>Spermatophyta</taxon>
        <taxon>Magnoliopsida</taxon>
        <taxon>eudicotyledons</taxon>
        <taxon>Gunneridae</taxon>
        <taxon>Pentapetalae</taxon>
        <taxon>rosids</taxon>
        <taxon>Vitales</taxon>
        <taxon>Vitaceae</taxon>
        <taxon>Viteae</taxon>
        <taxon>Vitis</taxon>
    </lineage>
</organism>
<proteinExistence type="predicted"/>
<accession>A0AA39E568</accession>